<feature type="domain" description="LysM" evidence="4">
    <location>
        <begin position="55"/>
        <end position="99"/>
    </location>
</feature>
<comment type="similarity">
    <text evidence="1">Belongs to the E.coli NlpD/Haemophilus LppB family.</text>
</comment>
<dbReference type="SUPFAM" id="SSF51261">
    <property type="entry name" value="Duplicated hybrid motif"/>
    <property type="match status" value="1"/>
</dbReference>
<name>A0A1H1PW20_9GAMM</name>
<dbReference type="GO" id="GO:0009279">
    <property type="term" value="C:cell outer membrane"/>
    <property type="evidence" value="ECO:0007669"/>
    <property type="project" value="TreeGrafter"/>
</dbReference>
<dbReference type="Pfam" id="PF01476">
    <property type="entry name" value="LysM"/>
    <property type="match status" value="1"/>
</dbReference>
<feature type="chain" id="PRO_5009256998" evidence="3">
    <location>
        <begin position="32"/>
        <end position="299"/>
    </location>
</feature>
<evidence type="ECO:0000313" key="7">
    <source>
        <dbReference type="Proteomes" id="UP000243413"/>
    </source>
</evidence>
<dbReference type="Proteomes" id="UP001486808">
    <property type="component" value="Unassembled WGS sequence"/>
</dbReference>
<evidence type="ECO:0000256" key="3">
    <source>
        <dbReference type="SAM" id="SignalP"/>
    </source>
</evidence>
<evidence type="ECO:0000256" key="2">
    <source>
        <dbReference type="SAM" id="MobiDB-lite"/>
    </source>
</evidence>
<dbReference type="CDD" id="cd12797">
    <property type="entry name" value="M23_peptidase"/>
    <property type="match status" value="1"/>
</dbReference>
<dbReference type="SMART" id="SM00257">
    <property type="entry name" value="LysM"/>
    <property type="match status" value="1"/>
</dbReference>
<dbReference type="PROSITE" id="PS51257">
    <property type="entry name" value="PROKAR_LIPOPROTEIN"/>
    <property type="match status" value="1"/>
</dbReference>
<dbReference type="AlphaFoldDB" id="A0A1H1PW20"/>
<evidence type="ECO:0000256" key="1">
    <source>
        <dbReference type="ARBA" id="ARBA00038420"/>
    </source>
</evidence>
<dbReference type="OrthoDB" id="9795421at2"/>
<dbReference type="Proteomes" id="UP000243413">
    <property type="component" value="Chromosome I"/>
</dbReference>
<evidence type="ECO:0000313" key="5">
    <source>
        <dbReference type="EMBL" id="GAA6130668.1"/>
    </source>
</evidence>
<dbReference type="InterPro" id="IPR018392">
    <property type="entry name" value="LysM"/>
</dbReference>
<evidence type="ECO:0000259" key="4">
    <source>
        <dbReference type="PROSITE" id="PS51782"/>
    </source>
</evidence>
<keyword evidence="8" id="KW-1185">Reference proteome</keyword>
<dbReference type="GO" id="GO:0032153">
    <property type="term" value="C:cell division site"/>
    <property type="evidence" value="ECO:0007669"/>
    <property type="project" value="TreeGrafter"/>
</dbReference>
<keyword evidence="3" id="KW-0732">Signal</keyword>
<keyword evidence="6" id="KW-0449">Lipoprotein</keyword>
<dbReference type="GO" id="GO:0004222">
    <property type="term" value="F:metalloendopeptidase activity"/>
    <property type="evidence" value="ECO:0007669"/>
    <property type="project" value="TreeGrafter"/>
</dbReference>
<evidence type="ECO:0000313" key="8">
    <source>
        <dbReference type="Proteomes" id="UP001486808"/>
    </source>
</evidence>
<accession>A0A1H1PW20</accession>
<dbReference type="RefSeq" id="WP_092284912.1">
    <property type="nucleotide sequence ID" value="NZ_BAABWD010000001.1"/>
</dbReference>
<dbReference type="PANTHER" id="PTHR21666:SF263">
    <property type="entry name" value="MUREIN HYDROLASE ACTIVATOR NLPD"/>
    <property type="match status" value="1"/>
</dbReference>
<proteinExistence type="inferred from homology"/>
<protein>
    <submittedName>
        <fullName evidence="6">Lipoprotein NlpD</fullName>
    </submittedName>
    <submittedName>
        <fullName evidence="5">Peptidoglycan DD-metalloendopeptidase family protein</fullName>
    </submittedName>
</protein>
<dbReference type="EMBL" id="BAABWD010000001">
    <property type="protein sequence ID" value="GAA6130668.1"/>
    <property type="molecule type" value="Genomic_DNA"/>
</dbReference>
<dbReference type="PANTHER" id="PTHR21666">
    <property type="entry name" value="PEPTIDASE-RELATED"/>
    <property type="match status" value="1"/>
</dbReference>
<dbReference type="STRING" id="472181.SAMN05216271_1280"/>
<feature type="region of interest" description="Disordered" evidence="2">
    <location>
        <begin position="103"/>
        <end position="168"/>
    </location>
</feature>
<dbReference type="Gene3D" id="2.70.70.10">
    <property type="entry name" value="Glucose Permease (Domain IIA)"/>
    <property type="match status" value="1"/>
</dbReference>
<dbReference type="InterPro" id="IPR050570">
    <property type="entry name" value="Cell_wall_metabolism_enzyme"/>
</dbReference>
<dbReference type="PROSITE" id="PS51782">
    <property type="entry name" value="LYSM"/>
    <property type="match status" value="1"/>
</dbReference>
<organism evidence="6 7">
    <name type="scientific">Halopseudomonas sabulinigri</name>
    <dbReference type="NCBI Taxonomy" id="472181"/>
    <lineage>
        <taxon>Bacteria</taxon>
        <taxon>Pseudomonadati</taxon>
        <taxon>Pseudomonadota</taxon>
        <taxon>Gammaproteobacteria</taxon>
        <taxon>Pseudomonadales</taxon>
        <taxon>Pseudomonadaceae</taxon>
        <taxon>Halopseudomonas</taxon>
    </lineage>
</organism>
<evidence type="ECO:0000313" key="6">
    <source>
        <dbReference type="EMBL" id="SDS15430.1"/>
    </source>
</evidence>
<reference evidence="7" key="1">
    <citation type="submission" date="2016-10" db="EMBL/GenBank/DDBJ databases">
        <authorList>
            <person name="Varghese N."/>
            <person name="Submissions S."/>
        </authorList>
    </citation>
    <scope>NUCLEOTIDE SEQUENCE [LARGE SCALE GENOMIC DNA]</scope>
    <source>
        <strain evidence="7">JCM 14963</strain>
    </source>
</reference>
<dbReference type="Pfam" id="PF01551">
    <property type="entry name" value="Peptidase_M23"/>
    <property type="match status" value="1"/>
</dbReference>
<feature type="compositionally biased region" description="Low complexity" evidence="2">
    <location>
        <begin position="137"/>
        <end position="156"/>
    </location>
</feature>
<dbReference type="Gene3D" id="3.10.350.10">
    <property type="entry name" value="LysM domain"/>
    <property type="match status" value="1"/>
</dbReference>
<dbReference type="CDD" id="cd00118">
    <property type="entry name" value="LysM"/>
    <property type="match status" value="1"/>
</dbReference>
<dbReference type="InterPro" id="IPR036779">
    <property type="entry name" value="LysM_dom_sf"/>
</dbReference>
<gene>
    <name evidence="5" type="ORF">NBRC116187_10280</name>
    <name evidence="6" type="ORF">SAMN05216271_1280</name>
</gene>
<reference evidence="6" key="2">
    <citation type="submission" date="2016-10" db="EMBL/GenBank/DDBJ databases">
        <authorList>
            <person name="de Groot N.N."/>
        </authorList>
    </citation>
    <scope>NUCLEOTIDE SEQUENCE [LARGE SCALE GENOMIC DNA]</scope>
    <source>
        <strain evidence="6">JCM 14963</strain>
    </source>
</reference>
<reference evidence="5 8" key="3">
    <citation type="submission" date="2024-04" db="EMBL/GenBank/DDBJ databases">
        <title>Draft genome sequence of Halopseudomonas sabulinigri NBRC 116187.</title>
        <authorList>
            <person name="Miyakawa T."/>
            <person name="Kusuya Y."/>
            <person name="Miura T."/>
        </authorList>
    </citation>
    <scope>NUCLEOTIDE SEQUENCE [LARGE SCALE GENOMIC DNA]</scope>
    <source>
        <strain evidence="5 8">4NH20-0042</strain>
    </source>
</reference>
<dbReference type="EMBL" id="LT629763">
    <property type="protein sequence ID" value="SDS15430.1"/>
    <property type="molecule type" value="Genomic_DNA"/>
</dbReference>
<dbReference type="InterPro" id="IPR016047">
    <property type="entry name" value="M23ase_b-sheet_dom"/>
</dbReference>
<dbReference type="InterPro" id="IPR011055">
    <property type="entry name" value="Dup_hybrid_motif"/>
</dbReference>
<sequence length="299" mass="31931">MGRCVRYRLQAGVKIKQLGISLLAMLLVACAGPSGTVPIDERGRGGQRADTVTSGYHTVQRGETLYQIAFRYGWDWKALASNNHMAAPYTIYPGQRINLNTRTASRPAPVRPSSNSTRPPTARPVPASTGSAVVSRPTTQPKPGLTTTTTPVTPRATTPPPRTPPTAAAQASLPTTVAGWNWPARGTLLARFQSNGSLNKGIDIAGQLGEPVKAAADGVVVYAGRGLIGYGEMIIIKHDETYLSAYAHNSRLLVKEGDQVKVGQTVAEMGSSGTDRVKLHFEIRRKGQPVDPLAYLPKS</sequence>
<feature type="signal peptide" evidence="3">
    <location>
        <begin position="1"/>
        <end position="31"/>
    </location>
</feature>